<dbReference type="Pfam" id="PF15901">
    <property type="entry name" value="Sortilin_C"/>
    <property type="match status" value="2"/>
</dbReference>
<keyword evidence="8 16" id="KW-0472">Membrane</keyword>
<evidence type="ECO:0000256" key="7">
    <source>
        <dbReference type="ARBA" id="ARBA00023034"/>
    </source>
</evidence>
<dbReference type="GO" id="GO:0006896">
    <property type="term" value="P:Golgi to vacuole transport"/>
    <property type="evidence" value="ECO:0007669"/>
    <property type="project" value="TreeGrafter"/>
</dbReference>
<evidence type="ECO:0000313" key="19">
    <source>
        <dbReference type="EMBL" id="KAI9637506.1"/>
    </source>
</evidence>
<dbReference type="FunFam" id="3.30.60.270:FF:000007">
    <property type="entry name" value="Sortilin"/>
    <property type="match status" value="1"/>
</dbReference>
<keyword evidence="6 16" id="KW-1133">Transmembrane helix</keyword>
<dbReference type="EMBL" id="JAKWFO010000004">
    <property type="protein sequence ID" value="KAI9637506.1"/>
    <property type="molecule type" value="Genomic_DNA"/>
</dbReference>
<dbReference type="PANTHER" id="PTHR12106:SF27">
    <property type="entry name" value="SORTILIN-RELATED RECEPTOR"/>
    <property type="match status" value="1"/>
</dbReference>
<dbReference type="GeneID" id="77725995"/>
<evidence type="ECO:0000256" key="17">
    <source>
        <dbReference type="SAM" id="SignalP"/>
    </source>
</evidence>
<evidence type="ECO:0000256" key="5">
    <source>
        <dbReference type="ARBA" id="ARBA00022737"/>
    </source>
</evidence>
<dbReference type="GO" id="GO:0005829">
    <property type="term" value="C:cytosol"/>
    <property type="evidence" value="ECO:0007669"/>
    <property type="project" value="GOC"/>
</dbReference>
<evidence type="ECO:0000256" key="3">
    <source>
        <dbReference type="ARBA" id="ARBA00022692"/>
    </source>
</evidence>
<keyword evidence="5" id="KW-0677">Repeat</keyword>
<feature type="transmembrane region" description="Helical" evidence="16">
    <location>
        <begin position="1419"/>
        <end position="1442"/>
    </location>
</feature>
<dbReference type="FunFam" id="2.10.70.80:FF:000001">
    <property type="entry name" value="Sortilin-related VPS10 domain-containing receptor 1"/>
    <property type="match status" value="1"/>
</dbReference>
<gene>
    <name evidence="19" type="ORF">MKK02DRAFT_23846</name>
</gene>
<reference evidence="19" key="1">
    <citation type="journal article" date="2022" name="G3 (Bethesda)">
        <title>High quality genome of the basidiomycete yeast Dioszegia hungarica PDD-24b-2 isolated from cloud water.</title>
        <authorList>
            <person name="Jarrige D."/>
            <person name="Haridas S."/>
            <person name="Bleykasten-Grosshans C."/>
            <person name="Joly M."/>
            <person name="Nadalig T."/>
            <person name="Sancelme M."/>
            <person name="Vuilleumier S."/>
            <person name="Grigoriev I.V."/>
            <person name="Amato P."/>
            <person name="Bringel F."/>
        </authorList>
    </citation>
    <scope>NUCLEOTIDE SEQUENCE</scope>
    <source>
        <strain evidence="19">PDD-24b-2</strain>
    </source>
</reference>
<proteinExistence type="predicted"/>
<dbReference type="InterPro" id="IPR031778">
    <property type="entry name" value="Sortilin_N"/>
</dbReference>
<feature type="domain" description="VPS10" evidence="18">
    <location>
        <begin position="727"/>
        <end position="1370"/>
    </location>
</feature>
<dbReference type="Proteomes" id="UP001164286">
    <property type="component" value="Unassembled WGS sequence"/>
</dbReference>
<evidence type="ECO:0000256" key="15">
    <source>
        <dbReference type="ARBA" id="ARBA00046293"/>
    </source>
</evidence>
<protein>
    <recommendedName>
        <fullName evidence="2">Vacuolar protein sorting/targeting protein 10</fullName>
    </recommendedName>
    <alternativeName>
        <fullName evidence="13">Carboxypeptidase Y receptor</fullName>
    </alternativeName>
    <alternativeName>
        <fullName evidence="12 14">Sortilin VPS10</fullName>
    </alternativeName>
</protein>
<keyword evidence="7" id="KW-0333">Golgi apparatus</keyword>
<evidence type="ECO:0000256" key="13">
    <source>
        <dbReference type="ARBA" id="ARBA00031354"/>
    </source>
</evidence>
<evidence type="ECO:0000256" key="8">
    <source>
        <dbReference type="ARBA" id="ARBA00023136"/>
    </source>
</evidence>
<sequence>MSCLLPLVIGLLAPLLVAAGDPEVTITRVENLPNRLFYFEDTPVILIHDPVSLSVLRSEDEGKTWSSIDSVDTALRLVSHPFDNTMAFIIGRDTTHWVTYNRGHSWQSFDTPLEASLSGDILSFHADKPEWILFQGKRCEDTGRGKWGGGKTCWDETSYTTDAFRSGVQPMLKHTSQCLFARSSETFKDAPEKMVFCVGFDGNTTRQDGMSYKESRLYSSSDWFETKKYVDLGIGKKARGVVGLGVVSKFMVAALKAPEGETKRADGFAGSMGDPMSLYVTTDGLTWRQSRFPHSALPDLRENAYTIVESTTHSIAVDILTSPSANIGTLFVSSGEGTYFVEALADTNRNEYGIVDFEQLVGLEGVGIANVVGNREEVVGWGEEKKLKSYVTYDDGSAWRPLPAPKKKLNGKDFGCDVSNPLECSLHVHSVTTPHNYGRVFSSTAPGFVMAIGSVGDYLLDYEDCDTYLSTDAGLSWRMIQEGAHKYEFGDQGSILVIADDEEATDHVHYSYDGGVSWNELKLGLTVRTVLLTTIPDSTSQKFLLLGTASRKDSSDEGRHALIFLDFATLQTRQCKDKDYEKWYARSSEGQQCLMGHKQWYKRRKLDADCYVGNKFEDPVGHEEPCPCTNEDYECDFNYVRQDGDCVPVGPEPVPPGTCQNPKDQYLGSSGYRLIPGNSCDRNKGVKKDEKIKKDCSSARPEDGQASHVIHEFETLINQHSYFPESQTILLHMNDGTVWQSSNEGFSWKQLYPEETFLGVVMHAFSPERAYLITNERRIYYTTDTGRQWLTMTPPMEPNTLSLPILDFHPTQADWIIFTGSVDCTSTLSTTCHAAAFYSTEHGRRWKKIEEYVRTCAWARDARLKIDEREIICESYRDKKGSQKGGDYNPLELIAGASYYSKKIKLFDSVVGFASFSEYLLVAQLNEMAGTLTLQVSLDGYRFAEGQFPPSMRIENRAYTILESSTDSVFLHVTMNTAAGKEWGSIFKSNSNGTYYGLAVEHVNRNTAGYVDFEKMIGIDGIAVINIVSNPSDAEISGKKKLQTRISHNDGATWKPLTPPDRDSLDEEYDCRSTSCSLQLHGYTERRDPKATYSSPSAVGLMLAVGNVGEQLASYTDSDIFLTRDGGFTWEEIHKDAHMWEFGDSGSVIVIVNDEEATDHVLFSTDEGWTWTEHNFGEMLRVQSIQTVPQDTSRRFMLIGVRPGERGQSVLVHLDFSAITQQKCEGGPADGSGVFDSNNPNVDDFELWSPSATREEECLFGRKTLYHRRLRDRNCYIGDTIVQPHSIQKNCTCTVNDFECEFNYYRDKSGKCVLVDGAAALSSSTQEEQCDGYTEFWYERTPYRKIPYSSCQGGERPDRGKEHACPGLIGGGGMGAFFWAMVGILPFGIAGLAGYWWYNKGGAGGSIRLDEHRAFGGDGMLSTVASIPFALVGAGVAAWGWVTRQVPYLDGLFGGRSGPYRQVPIDDDGEFWFPRQNVM</sequence>
<dbReference type="InterPro" id="IPR006581">
    <property type="entry name" value="VPS10"/>
</dbReference>
<dbReference type="GO" id="GO:0016020">
    <property type="term" value="C:membrane"/>
    <property type="evidence" value="ECO:0007669"/>
    <property type="project" value="InterPro"/>
</dbReference>
<comment type="caution">
    <text evidence="19">The sequence shown here is derived from an EMBL/GenBank/DDBJ whole genome shotgun (WGS) entry which is preliminary data.</text>
</comment>
<accession>A0AA38HBT5</accession>
<comment type="subcellular location">
    <subcellularLocation>
        <location evidence="1">Golgi apparatus</location>
        <location evidence="1">trans-Golgi network membrane</location>
    </subcellularLocation>
    <subcellularLocation>
        <location evidence="15">Prevacuolar compartment membrane</location>
    </subcellularLocation>
</comment>
<evidence type="ECO:0000256" key="11">
    <source>
        <dbReference type="ARBA" id="ARBA00025569"/>
    </source>
</evidence>
<dbReference type="FunFam" id="3.30.60.270:FF:000005">
    <property type="entry name" value="Sortilin"/>
    <property type="match status" value="1"/>
</dbReference>
<dbReference type="Gene3D" id="3.30.60.270">
    <property type="match status" value="2"/>
</dbReference>
<feature type="transmembrane region" description="Helical" evidence="16">
    <location>
        <begin position="1376"/>
        <end position="1398"/>
    </location>
</feature>
<evidence type="ECO:0000256" key="14">
    <source>
        <dbReference type="ARBA" id="ARBA00031902"/>
    </source>
</evidence>
<dbReference type="GO" id="GO:0005794">
    <property type="term" value="C:Golgi apparatus"/>
    <property type="evidence" value="ECO:0007669"/>
    <property type="project" value="UniProtKB-SubCell"/>
</dbReference>
<dbReference type="GO" id="GO:0006623">
    <property type="term" value="P:protein targeting to vacuole"/>
    <property type="evidence" value="ECO:0007669"/>
    <property type="project" value="TreeGrafter"/>
</dbReference>
<keyword evidence="3 16" id="KW-0812">Transmembrane</keyword>
<dbReference type="SUPFAM" id="SSF110296">
    <property type="entry name" value="Oligoxyloglucan reducing end-specific cellobiohydrolase"/>
    <property type="match status" value="2"/>
</dbReference>
<evidence type="ECO:0000256" key="16">
    <source>
        <dbReference type="SAM" id="Phobius"/>
    </source>
</evidence>
<keyword evidence="9" id="KW-0675">Receptor</keyword>
<dbReference type="Gene3D" id="2.10.70.80">
    <property type="match status" value="2"/>
</dbReference>
<name>A0AA38HBT5_9TREE</name>
<evidence type="ECO:0000256" key="12">
    <source>
        <dbReference type="ARBA" id="ARBA00031250"/>
    </source>
</evidence>
<dbReference type="InterPro" id="IPR015943">
    <property type="entry name" value="WD40/YVTN_repeat-like_dom_sf"/>
</dbReference>
<dbReference type="Pfam" id="PF15902">
    <property type="entry name" value="Sortilin-Vps10"/>
    <property type="match status" value="2"/>
</dbReference>
<feature type="chain" id="PRO_5041383039" description="Vacuolar protein sorting/targeting protein 10" evidence="17">
    <location>
        <begin position="20"/>
        <end position="1479"/>
    </location>
</feature>
<evidence type="ECO:0000256" key="4">
    <source>
        <dbReference type="ARBA" id="ARBA00022729"/>
    </source>
</evidence>
<dbReference type="CDD" id="cd15482">
    <property type="entry name" value="Sialidase_non-viral"/>
    <property type="match status" value="1"/>
</dbReference>
<dbReference type="Gene3D" id="2.130.10.10">
    <property type="entry name" value="YVTN repeat-like/Quinoprotein amine dehydrogenase"/>
    <property type="match status" value="2"/>
</dbReference>
<evidence type="ECO:0000256" key="9">
    <source>
        <dbReference type="ARBA" id="ARBA00023170"/>
    </source>
</evidence>
<dbReference type="GO" id="GO:0006895">
    <property type="term" value="P:Golgi to endosome transport"/>
    <property type="evidence" value="ECO:0007669"/>
    <property type="project" value="TreeGrafter"/>
</dbReference>
<feature type="domain" description="VPS10" evidence="18">
    <location>
        <begin position="44"/>
        <end position="701"/>
    </location>
</feature>
<evidence type="ECO:0000313" key="20">
    <source>
        <dbReference type="Proteomes" id="UP001164286"/>
    </source>
</evidence>
<keyword evidence="10" id="KW-0325">Glycoprotein</keyword>
<dbReference type="InterPro" id="IPR031777">
    <property type="entry name" value="Sortilin_C"/>
</dbReference>
<dbReference type="PANTHER" id="PTHR12106">
    <property type="entry name" value="SORTILIN RELATED"/>
    <property type="match status" value="1"/>
</dbReference>
<keyword evidence="20" id="KW-1185">Reference proteome</keyword>
<comment type="function">
    <text evidence="11">Functions as a sorting receptor in the Golgi compartment required for the intracellular sorting and delivery of soluble vacuolar proteins, like carboxypeptidase Y (CPY) and proteinase A. Executes multiple rounds of sorting by cycling between the late Golgi and a prevacuolar endosome-like compartment.</text>
</comment>
<dbReference type="RefSeq" id="XP_052947283.1">
    <property type="nucleotide sequence ID" value="XM_053086794.1"/>
</dbReference>
<evidence type="ECO:0000256" key="10">
    <source>
        <dbReference type="ARBA" id="ARBA00023180"/>
    </source>
</evidence>
<dbReference type="SMART" id="SM00602">
    <property type="entry name" value="VPS10"/>
    <property type="match status" value="2"/>
</dbReference>
<dbReference type="InterPro" id="IPR050310">
    <property type="entry name" value="VPS10-sortilin"/>
</dbReference>
<evidence type="ECO:0000256" key="2">
    <source>
        <dbReference type="ARBA" id="ARBA00015369"/>
    </source>
</evidence>
<feature type="signal peptide" evidence="17">
    <location>
        <begin position="1"/>
        <end position="19"/>
    </location>
</feature>
<evidence type="ECO:0000256" key="6">
    <source>
        <dbReference type="ARBA" id="ARBA00022989"/>
    </source>
</evidence>
<evidence type="ECO:0000259" key="18">
    <source>
        <dbReference type="SMART" id="SM00602"/>
    </source>
</evidence>
<keyword evidence="4 17" id="KW-0732">Signal</keyword>
<organism evidence="19 20">
    <name type="scientific">Dioszegia hungarica</name>
    <dbReference type="NCBI Taxonomy" id="4972"/>
    <lineage>
        <taxon>Eukaryota</taxon>
        <taxon>Fungi</taxon>
        <taxon>Dikarya</taxon>
        <taxon>Basidiomycota</taxon>
        <taxon>Agaricomycotina</taxon>
        <taxon>Tremellomycetes</taxon>
        <taxon>Tremellales</taxon>
        <taxon>Bulleribasidiaceae</taxon>
        <taxon>Dioszegia</taxon>
    </lineage>
</organism>
<evidence type="ECO:0000256" key="1">
    <source>
        <dbReference type="ARBA" id="ARBA00004198"/>
    </source>
</evidence>